<accession>A0A8H5D6C4</accession>
<gene>
    <name evidence="2" type="ORF">D9758_012421</name>
</gene>
<sequence>MMLSTRLIIPLSFVSLITPGLASLVQRKELSSFSEKDSIPFAVLTVCTAIDFDGNCADIPAEDDLIDCLDLVGGFTGLNKEISSAVVPEGFDCNFFSNFACTLSQTSPLHSKLSLSSGSFSDFLNISDTIAGGVRGTRDFNDRTSSIKCIKSDA</sequence>
<comment type="caution">
    <text evidence="2">The sequence shown here is derived from an EMBL/GenBank/DDBJ whole genome shotgun (WGS) entry which is preliminary data.</text>
</comment>
<feature type="signal peptide" evidence="1">
    <location>
        <begin position="1"/>
        <end position="22"/>
    </location>
</feature>
<dbReference type="OrthoDB" id="2884912at2759"/>
<reference evidence="2 3" key="1">
    <citation type="journal article" date="2020" name="ISME J.">
        <title>Uncovering the hidden diversity of litter-decomposition mechanisms in mushroom-forming fungi.</title>
        <authorList>
            <person name="Floudas D."/>
            <person name="Bentzer J."/>
            <person name="Ahren D."/>
            <person name="Johansson T."/>
            <person name="Persson P."/>
            <person name="Tunlid A."/>
        </authorList>
    </citation>
    <scope>NUCLEOTIDE SEQUENCE [LARGE SCALE GENOMIC DNA]</scope>
    <source>
        <strain evidence="2 3">CBS 291.85</strain>
    </source>
</reference>
<proteinExistence type="predicted"/>
<evidence type="ECO:0000313" key="3">
    <source>
        <dbReference type="Proteomes" id="UP000559256"/>
    </source>
</evidence>
<keyword evidence="1" id="KW-0732">Signal</keyword>
<evidence type="ECO:0000256" key="1">
    <source>
        <dbReference type="SAM" id="SignalP"/>
    </source>
</evidence>
<protein>
    <submittedName>
        <fullName evidence="2">Uncharacterized protein</fullName>
    </submittedName>
</protein>
<evidence type="ECO:0000313" key="2">
    <source>
        <dbReference type="EMBL" id="KAF5354482.1"/>
    </source>
</evidence>
<dbReference type="AlphaFoldDB" id="A0A8H5D6C4"/>
<name>A0A8H5D6C4_9AGAR</name>
<feature type="chain" id="PRO_5034526104" evidence="1">
    <location>
        <begin position="23"/>
        <end position="154"/>
    </location>
</feature>
<keyword evidence="3" id="KW-1185">Reference proteome</keyword>
<dbReference type="Gene3D" id="2.60.20.10">
    <property type="entry name" value="Crystallins"/>
    <property type="match status" value="1"/>
</dbReference>
<dbReference type="EMBL" id="JAACJM010000059">
    <property type="protein sequence ID" value="KAF5354482.1"/>
    <property type="molecule type" value="Genomic_DNA"/>
</dbReference>
<dbReference type="Proteomes" id="UP000559256">
    <property type="component" value="Unassembled WGS sequence"/>
</dbReference>
<organism evidence="2 3">
    <name type="scientific">Tetrapyrgos nigripes</name>
    <dbReference type="NCBI Taxonomy" id="182062"/>
    <lineage>
        <taxon>Eukaryota</taxon>
        <taxon>Fungi</taxon>
        <taxon>Dikarya</taxon>
        <taxon>Basidiomycota</taxon>
        <taxon>Agaricomycotina</taxon>
        <taxon>Agaricomycetes</taxon>
        <taxon>Agaricomycetidae</taxon>
        <taxon>Agaricales</taxon>
        <taxon>Marasmiineae</taxon>
        <taxon>Marasmiaceae</taxon>
        <taxon>Tetrapyrgos</taxon>
    </lineage>
</organism>